<dbReference type="Gene3D" id="2.60.40.3740">
    <property type="match status" value="1"/>
</dbReference>
<gene>
    <name evidence="2" type="ORF">A5CPEGH6_21240</name>
</gene>
<dbReference type="InterPro" id="IPR029231">
    <property type="entry name" value="Mfa-like_2"/>
</dbReference>
<dbReference type="KEGG" id="ada:A5CPEGH6_21240"/>
<dbReference type="EMBL" id="AP019736">
    <property type="protein sequence ID" value="BBL07486.1"/>
    <property type="molecule type" value="Genomic_DNA"/>
</dbReference>
<dbReference type="Pfam" id="PF15415">
    <property type="entry name" value="Mfa_like_2"/>
    <property type="match status" value="1"/>
</dbReference>
<accession>A0A4Y1X4T8</accession>
<dbReference type="InterPro" id="IPR043107">
    <property type="entry name" value="Mfa-like_2_C"/>
</dbReference>
<keyword evidence="3" id="KW-1185">Reference proteome</keyword>
<dbReference type="AlphaFoldDB" id="A0A4Y1X4T8"/>
<name>A0A4Y1X4T8_9BACT</name>
<dbReference type="CDD" id="cd13121">
    <property type="entry name" value="BF2867_like_C"/>
    <property type="match status" value="1"/>
</dbReference>
<feature type="signal peptide" evidence="1">
    <location>
        <begin position="1"/>
        <end position="31"/>
    </location>
</feature>
<evidence type="ECO:0000313" key="2">
    <source>
        <dbReference type="EMBL" id="BBL07486.1"/>
    </source>
</evidence>
<dbReference type="Proteomes" id="UP000319374">
    <property type="component" value="Chromosome"/>
</dbReference>
<reference evidence="3" key="1">
    <citation type="submission" date="2019-06" db="EMBL/GenBank/DDBJ databases">
        <title>Alistipes onderdonkii subsp. vulgaris subsp. nov., Alistipes dispar sp. nov. and Alistipes communis sp. nov., isolated from human faeces, and creation of Alistipes onderdonkii subsp. onderdonkii subsp. nov.</title>
        <authorList>
            <person name="Sakamoto M."/>
            <person name="Ikeyama N."/>
            <person name="Ogata Y."/>
            <person name="Suda W."/>
            <person name="Iino T."/>
            <person name="Hattori M."/>
            <person name="Ohkuma M."/>
        </authorList>
    </citation>
    <scope>NUCLEOTIDE SEQUENCE [LARGE SCALE GENOMIC DNA]</scope>
    <source>
        <strain evidence="3">5CPEGH6</strain>
    </source>
</reference>
<feature type="chain" id="PRO_5021382865" description="Fimbrillin family protein" evidence="1">
    <location>
        <begin position="32"/>
        <end position="378"/>
    </location>
</feature>
<evidence type="ECO:0000256" key="1">
    <source>
        <dbReference type="SAM" id="SignalP"/>
    </source>
</evidence>
<sequence>MRNEQRMKTALYALLLAAAPLPGCSSGEESAAPVPVGKVEVRPVLPGLLGSVSENGPSVRTAAARTDGQEDIFFGKDAEPLPNGSTLWLHVKEQGAGGAEEEYTKSYVVRDLDGTRQALYPCRVEYDEEGNVSQVTETGVPLYLTIGKTYEFRAMSPAKRLVETDDGHQAVSVNHKEYLMATDDRYPSSAKTVVRLDGDDGAVHYVKLKPLAHQISRLEFTIRKEKNDPAVFSLDVMPQGVEVSGVQKYYRIENEKLGWNWCWTKSPQVYLEAKTGDADERFTIRRSAAYADSFITNKNATELYIKCPILPTDAYSGAVVVLFNLSVNGIPTQYEMMLNQKVFEAAYTYHYVGTVKMENGVSTITWQYVSWNEELPIL</sequence>
<proteinExistence type="predicted"/>
<dbReference type="Gene3D" id="2.60.40.3730">
    <property type="entry name" value="Fimbrillin-like"/>
    <property type="match status" value="1"/>
</dbReference>
<keyword evidence="1" id="KW-0732">Signal</keyword>
<evidence type="ECO:0000313" key="3">
    <source>
        <dbReference type="Proteomes" id="UP000319374"/>
    </source>
</evidence>
<evidence type="ECO:0008006" key="4">
    <source>
        <dbReference type="Google" id="ProtNLM"/>
    </source>
</evidence>
<protein>
    <recommendedName>
        <fullName evidence="4">Fimbrillin family protein</fullName>
    </recommendedName>
</protein>
<organism evidence="2 3">
    <name type="scientific">Alistipes dispar</name>
    <dbReference type="NCBI Taxonomy" id="2585119"/>
    <lineage>
        <taxon>Bacteria</taxon>
        <taxon>Pseudomonadati</taxon>
        <taxon>Bacteroidota</taxon>
        <taxon>Bacteroidia</taxon>
        <taxon>Bacteroidales</taxon>
        <taxon>Rikenellaceae</taxon>
        <taxon>Alistipes</taxon>
    </lineage>
</organism>